<evidence type="ECO:0000256" key="9">
    <source>
        <dbReference type="ARBA" id="ARBA00022909"/>
    </source>
</evidence>
<dbReference type="Pfam" id="PF01288">
    <property type="entry name" value="HPPK"/>
    <property type="match status" value="1"/>
</dbReference>
<evidence type="ECO:0000256" key="4">
    <source>
        <dbReference type="ARBA" id="ARBA00016218"/>
    </source>
</evidence>
<dbReference type="InterPro" id="IPR000550">
    <property type="entry name" value="Hppk"/>
</dbReference>
<sequence length="160" mass="17312">MTKVYLGLGSNLGDREAMLRAAISALAATPGVHVTAISSLYETPPWGPVPQGPYLNACIELDTTLSARAVLDLSLRIERDHGRERAIRWGPRTLDIDVLLYGDAAIDEEGLIVPHPRMIERAFVLVPLAEIAPEATVAGRTIHAILAEVETDDIRKVGTL</sequence>
<accession>A0A9X3E202</accession>
<feature type="domain" description="7,8-dihydro-6-hydroxymethylpterin-pyrophosphokinase" evidence="13">
    <location>
        <begin position="88"/>
        <end position="99"/>
    </location>
</feature>
<comment type="function">
    <text evidence="10">Catalyzes the transfer of pyrophosphate from adenosine triphosphate (ATP) to 6-hydroxymethyl-7,8-dihydropterin, an enzymatic step in folate biosynthesis pathway.</text>
</comment>
<keyword evidence="8" id="KW-0067">ATP-binding</keyword>
<protein>
    <recommendedName>
        <fullName evidence="4">2-amino-4-hydroxy-6-hydroxymethyldihydropteridine pyrophosphokinase</fullName>
        <ecNumber evidence="3">2.7.6.3</ecNumber>
    </recommendedName>
    <alternativeName>
        <fullName evidence="11">6-hydroxymethyl-7,8-dihydropterin pyrophosphokinase</fullName>
    </alternativeName>
    <alternativeName>
        <fullName evidence="12">7,8-dihydro-6-hydroxymethylpterin-pyrophosphokinase</fullName>
    </alternativeName>
</protein>
<organism evidence="14 15">
    <name type="scientific">Kaistia nematophila</name>
    <dbReference type="NCBI Taxonomy" id="2994654"/>
    <lineage>
        <taxon>Bacteria</taxon>
        <taxon>Pseudomonadati</taxon>
        <taxon>Pseudomonadota</taxon>
        <taxon>Alphaproteobacteria</taxon>
        <taxon>Hyphomicrobiales</taxon>
        <taxon>Kaistiaceae</taxon>
        <taxon>Kaistia</taxon>
    </lineage>
</organism>
<dbReference type="GO" id="GO:0003848">
    <property type="term" value="F:2-amino-4-hydroxy-6-hydroxymethyldihydropteridine diphosphokinase activity"/>
    <property type="evidence" value="ECO:0007669"/>
    <property type="project" value="UniProtKB-EC"/>
</dbReference>
<gene>
    <name evidence="14" type="primary">folK</name>
    <name evidence="14" type="ORF">OSH07_08245</name>
</gene>
<evidence type="ECO:0000256" key="6">
    <source>
        <dbReference type="ARBA" id="ARBA00022741"/>
    </source>
</evidence>
<dbReference type="PROSITE" id="PS00794">
    <property type="entry name" value="HPPK"/>
    <property type="match status" value="1"/>
</dbReference>
<comment type="pathway">
    <text evidence="1">Cofactor biosynthesis; tetrahydrofolate biosynthesis; 2-amino-4-hydroxy-6-hydroxymethyl-7,8-dihydropteridine diphosphate from 7,8-dihydroneopterin triphosphate: step 4/4.</text>
</comment>
<dbReference type="GO" id="GO:0016301">
    <property type="term" value="F:kinase activity"/>
    <property type="evidence" value="ECO:0007669"/>
    <property type="project" value="UniProtKB-KW"/>
</dbReference>
<dbReference type="PANTHER" id="PTHR43071:SF1">
    <property type="entry name" value="2-AMINO-4-HYDROXY-6-HYDROXYMETHYLDIHYDROPTERIDINE PYROPHOSPHOKINASE"/>
    <property type="match status" value="1"/>
</dbReference>
<evidence type="ECO:0000313" key="15">
    <source>
        <dbReference type="Proteomes" id="UP001144805"/>
    </source>
</evidence>
<evidence type="ECO:0000256" key="8">
    <source>
        <dbReference type="ARBA" id="ARBA00022840"/>
    </source>
</evidence>
<evidence type="ECO:0000256" key="7">
    <source>
        <dbReference type="ARBA" id="ARBA00022777"/>
    </source>
</evidence>
<dbReference type="NCBIfam" id="TIGR01498">
    <property type="entry name" value="folK"/>
    <property type="match status" value="1"/>
</dbReference>
<dbReference type="SUPFAM" id="SSF55083">
    <property type="entry name" value="6-hydroxymethyl-7,8-dihydropterin pyrophosphokinase, HPPK"/>
    <property type="match status" value="1"/>
</dbReference>
<proteinExistence type="inferred from homology"/>
<evidence type="ECO:0000256" key="10">
    <source>
        <dbReference type="ARBA" id="ARBA00029409"/>
    </source>
</evidence>
<evidence type="ECO:0000256" key="2">
    <source>
        <dbReference type="ARBA" id="ARBA00005810"/>
    </source>
</evidence>
<dbReference type="Gene3D" id="3.30.70.560">
    <property type="entry name" value="7,8-Dihydro-6-hydroxymethylpterin-pyrophosphokinase HPPK"/>
    <property type="match status" value="1"/>
</dbReference>
<comment type="similarity">
    <text evidence="2">Belongs to the HPPK family.</text>
</comment>
<keyword evidence="6" id="KW-0547">Nucleotide-binding</keyword>
<keyword evidence="7" id="KW-0418">Kinase</keyword>
<evidence type="ECO:0000259" key="13">
    <source>
        <dbReference type="PROSITE" id="PS00794"/>
    </source>
</evidence>
<dbReference type="RefSeq" id="WP_266338131.1">
    <property type="nucleotide sequence ID" value="NZ_JAPKNK010000002.1"/>
</dbReference>
<comment type="caution">
    <text evidence="14">The sequence shown here is derived from an EMBL/GenBank/DDBJ whole genome shotgun (WGS) entry which is preliminary data.</text>
</comment>
<reference evidence="14" key="1">
    <citation type="submission" date="2022-11" db="EMBL/GenBank/DDBJ databases">
        <title>Biodiversity and phylogenetic relationships of bacteria.</title>
        <authorList>
            <person name="Machado R.A.R."/>
            <person name="Bhat A."/>
            <person name="Loulou A."/>
            <person name="Kallel S."/>
        </authorList>
    </citation>
    <scope>NUCLEOTIDE SEQUENCE</scope>
    <source>
        <strain evidence="14">K-TC2</strain>
    </source>
</reference>
<dbReference type="CDD" id="cd00483">
    <property type="entry name" value="HPPK"/>
    <property type="match status" value="1"/>
</dbReference>
<evidence type="ECO:0000256" key="11">
    <source>
        <dbReference type="ARBA" id="ARBA00029766"/>
    </source>
</evidence>
<evidence type="ECO:0000256" key="5">
    <source>
        <dbReference type="ARBA" id="ARBA00022679"/>
    </source>
</evidence>
<keyword evidence="5 14" id="KW-0808">Transferase</keyword>
<dbReference type="InterPro" id="IPR035907">
    <property type="entry name" value="Hppk_sf"/>
</dbReference>
<dbReference type="EC" id="2.7.6.3" evidence="3"/>
<dbReference type="Proteomes" id="UP001144805">
    <property type="component" value="Unassembled WGS sequence"/>
</dbReference>
<dbReference type="GO" id="GO:0005524">
    <property type="term" value="F:ATP binding"/>
    <property type="evidence" value="ECO:0007669"/>
    <property type="project" value="UniProtKB-KW"/>
</dbReference>
<dbReference type="GO" id="GO:0046656">
    <property type="term" value="P:folic acid biosynthetic process"/>
    <property type="evidence" value="ECO:0007669"/>
    <property type="project" value="UniProtKB-KW"/>
</dbReference>
<dbReference type="AlphaFoldDB" id="A0A9X3E202"/>
<evidence type="ECO:0000313" key="14">
    <source>
        <dbReference type="EMBL" id="MCX5569182.1"/>
    </source>
</evidence>
<evidence type="ECO:0000256" key="3">
    <source>
        <dbReference type="ARBA" id="ARBA00013253"/>
    </source>
</evidence>
<name>A0A9X3E202_9HYPH</name>
<evidence type="ECO:0000256" key="1">
    <source>
        <dbReference type="ARBA" id="ARBA00005051"/>
    </source>
</evidence>
<dbReference type="PANTHER" id="PTHR43071">
    <property type="entry name" value="2-AMINO-4-HYDROXY-6-HYDROXYMETHYLDIHYDROPTERIDINE PYROPHOSPHOKINASE"/>
    <property type="match status" value="1"/>
</dbReference>
<keyword evidence="15" id="KW-1185">Reference proteome</keyword>
<evidence type="ECO:0000256" key="12">
    <source>
        <dbReference type="ARBA" id="ARBA00033413"/>
    </source>
</evidence>
<dbReference type="EMBL" id="JAPKNK010000002">
    <property type="protein sequence ID" value="MCX5569182.1"/>
    <property type="molecule type" value="Genomic_DNA"/>
</dbReference>
<keyword evidence="9" id="KW-0289">Folate biosynthesis</keyword>